<feature type="domain" description="Tf2-1-like SH3-like" evidence="1">
    <location>
        <begin position="3"/>
        <end position="69"/>
    </location>
</feature>
<proteinExistence type="predicted"/>
<organism evidence="2 3">
    <name type="scientific">Solanum verrucosum</name>
    <dbReference type="NCBI Taxonomy" id="315347"/>
    <lineage>
        <taxon>Eukaryota</taxon>
        <taxon>Viridiplantae</taxon>
        <taxon>Streptophyta</taxon>
        <taxon>Embryophyta</taxon>
        <taxon>Tracheophyta</taxon>
        <taxon>Spermatophyta</taxon>
        <taxon>Magnoliopsida</taxon>
        <taxon>eudicotyledons</taxon>
        <taxon>Gunneridae</taxon>
        <taxon>Pentapetalae</taxon>
        <taxon>asterids</taxon>
        <taxon>lamiids</taxon>
        <taxon>Solanales</taxon>
        <taxon>Solanaceae</taxon>
        <taxon>Solanoideae</taxon>
        <taxon>Solaneae</taxon>
        <taxon>Solanum</taxon>
    </lineage>
</organism>
<protein>
    <recommendedName>
        <fullName evidence="1">Tf2-1-like SH3-like domain-containing protein</fullName>
    </recommendedName>
</protein>
<dbReference type="Pfam" id="PF24626">
    <property type="entry name" value="SH3_Tf2-1"/>
    <property type="match status" value="1"/>
</dbReference>
<name>A0AAF0TL55_SOLVR</name>
<dbReference type="Proteomes" id="UP001234989">
    <property type="component" value="Chromosome 4"/>
</dbReference>
<evidence type="ECO:0000313" key="2">
    <source>
        <dbReference type="EMBL" id="WMV24532.1"/>
    </source>
</evidence>
<reference evidence="2" key="1">
    <citation type="submission" date="2023-08" db="EMBL/GenBank/DDBJ databases">
        <title>A de novo genome assembly of Solanum verrucosum Schlechtendal, a Mexican diploid species geographically isolated from the other diploid A-genome species in potato relatives.</title>
        <authorList>
            <person name="Hosaka K."/>
        </authorList>
    </citation>
    <scope>NUCLEOTIDE SEQUENCE</scope>
    <source>
        <tissue evidence="2">Young leaves</tissue>
    </source>
</reference>
<dbReference type="PANTHER" id="PTHR46148">
    <property type="entry name" value="CHROMO DOMAIN-CONTAINING PROTEIN"/>
    <property type="match status" value="1"/>
</dbReference>
<dbReference type="InterPro" id="IPR056924">
    <property type="entry name" value="SH3_Tf2-1"/>
</dbReference>
<evidence type="ECO:0000259" key="1">
    <source>
        <dbReference type="Pfam" id="PF24626"/>
    </source>
</evidence>
<gene>
    <name evidence="2" type="ORF">MTR67_017917</name>
</gene>
<dbReference type="EMBL" id="CP133615">
    <property type="protein sequence ID" value="WMV24532.1"/>
    <property type="molecule type" value="Genomic_DNA"/>
</dbReference>
<keyword evidence="3" id="KW-1185">Reference proteome</keyword>
<accession>A0AAF0TL55</accession>
<dbReference type="PANTHER" id="PTHR46148:SF60">
    <property type="entry name" value="CHROMO DOMAIN-CONTAINING PROTEIN"/>
    <property type="match status" value="1"/>
</dbReference>
<evidence type="ECO:0000313" key="3">
    <source>
        <dbReference type="Proteomes" id="UP001234989"/>
    </source>
</evidence>
<dbReference type="AlphaFoldDB" id="A0AAF0TL55"/>
<sequence length="118" mass="13461">MDGDHVWLRVSPMKGVMRFSRKGRLKYPRFIGPFEILSCVGEVAYKLALPPSLSVVHPVFHVSILRKYVLNESHLLSLDSVVLGPNLCFEDEPIAILDRLVQKLRTKEFALVKAPFSW</sequence>